<protein>
    <submittedName>
        <fullName evidence="1">Uncharacterized protein</fullName>
    </submittedName>
</protein>
<name>A0A158KG82_9BURK</name>
<gene>
    <name evidence="1" type="ORF">AWB66_06188</name>
</gene>
<evidence type="ECO:0000313" key="2">
    <source>
        <dbReference type="Proteomes" id="UP000054717"/>
    </source>
</evidence>
<sequence>MQSTNRRSNLRQHAIPILGERVVKLRLRDFLLDGARKALTAFSKALKFRQAFGNAFRLSRVMLGERFMIGDEVAKLGARLLMGAFAYGVREVSTRGFRLVGMCAGFVAVIGGGVQRVRVIRAALDSGLLRFGQLCFRAFQSGGGYGLRHVSFIVCCARSRAIIWLRREGFFIAPPLHSLLWIRTALNDRITG</sequence>
<proteinExistence type="predicted"/>
<dbReference type="EMBL" id="FCNZ02000063">
    <property type="protein sequence ID" value="SAL80146.1"/>
    <property type="molecule type" value="Genomic_DNA"/>
</dbReference>
<evidence type="ECO:0000313" key="1">
    <source>
        <dbReference type="EMBL" id="SAL80146.1"/>
    </source>
</evidence>
<accession>A0A158KG82</accession>
<dbReference type="Proteomes" id="UP000054717">
    <property type="component" value="Unassembled WGS sequence"/>
</dbReference>
<comment type="caution">
    <text evidence="1">The sequence shown here is derived from an EMBL/GenBank/DDBJ whole genome shotgun (WGS) entry which is preliminary data.</text>
</comment>
<reference evidence="1" key="1">
    <citation type="submission" date="2016-01" db="EMBL/GenBank/DDBJ databases">
        <authorList>
            <person name="Peeters Charlotte."/>
        </authorList>
    </citation>
    <scope>NUCLEOTIDE SEQUENCE</scope>
    <source>
        <strain evidence="1">LMG 22936</strain>
    </source>
</reference>
<keyword evidence="2" id="KW-1185">Reference proteome</keyword>
<dbReference type="AlphaFoldDB" id="A0A158KG82"/>
<organism evidence="1 2">
    <name type="scientific">Caballeronia telluris</name>
    <dbReference type="NCBI Taxonomy" id="326475"/>
    <lineage>
        <taxon>Bacteria</taxon>
        <taxon>Pseudomonadati</taxon>
        <taxon>Pseudomonadota</taxon>
        <taxon>Betaproteobacteria</taxon>
        <taxon>Burkholderiales</taxon>
        <taxon>Burkholderiaceae</taxon>
        <taxon>Caballeronia</taxon>
    </lineage>
</organism>